<reference evidence="2 3" key="1">
    <citation type="submission" date="2019-08" db="EMBL/GenBank/DDBJ databases">
        <title>Whole-genome Sequencing of e-waste polymer degrading bacterium Pseudomonas sp. strain PE08.</title>
        <authorList>
            <person name="Kirdat K."/>
            <person name="Debbarma P."/>
            <person name="Narawade N."/>
            <person name="Suyal D."/>
            <person name="Thorat V."/>
            <person name="Shouche Y."/>
            <person name="Goel R."/>
            <person name="Yadav A."/>
        </authorList>
    </citation>
    <scope>NUCLEOTIDE SEQUENCE [LARGE SCALE GENOMIC DNA]</scope>
    <source>
        <strain evidence="2 3">PE08</strain>
    </source>
</reference>
<protein>
    <submittedName>
        <fullName evidence="2">YeeE/YedE family protein</fullName>
    </submittedName>
</protein>
<dbReference type="InterPro" id="IPR046513">
    <property type="entry name" value="DUF6691"/>
</dbReference>
<feature type="transmembrane region" description="Helical" evidence="1">
    <location>
        <begin position="114"/>
        <end position="133"/>
    </location>
</feature>
<keyword evidence="1" id="KW-0812">Transmembrane</keyword>
<keyword evidence="1" id="KW-0472">Membrane</keyword>
<name>A0A5J6QLI1_9GAMM</name>
<organism evidence="2 3">
    <name type="scientific">Metapseudomonas lalkuanensis</name>
    <dbReference type="NCBI Taxonomy" id="2604832"/>
    <lineage>
        <taxon>Bacteria</taxon>
        <taxon>Pseudomonadati</taxon>
        <taxon>Pseudomonadota</taxon>
        <taxon>Gammaproteobacteria</taxon>
        <taxon>Pseudomonadales</taxon>
        <taxon>Pseudomonadaceae</taxon>
        <taxon>Metapseudomonas</taxon>
    </lineage>
</organism>
<dbReference type="AlphaFoldDB" id="A0A5J6QLI1"/>
<feature type="transmembrane region" description="Helical" evidence="1">
    <location>
        <begin position="83"/>
        <end position="108"/>
    </location>
</feature>
<dbReference type="RefSeq" id="WP_151133270.1">
    <property type="nucleotide sequence ID" value="NZ_CP043311.1"/>
</dbReference>
<sequence>MSRVSALLAGLLFGLGLLLSGMADPAKVLAFLDLAGAWDPSLALVMAAAIAVALPGFALAGRKQVSWLGLPMGLPAGRDIDRRLVGGSLLFGVGWGIAGICPGPALVLLPTGHWQAGLFVLAMLAGMVLYAGLEARRRRRSGN</sequence>
<evidence type="ECO:0000313" key="2">
    <source>
        <dbReference type="EMBL" id="QEY62615.1"/>
    </source>
</evidence>
<dbReference type="Proteomes" id="UP000327179">
    <property type="component" value="Chromosome"/>
</dbReference>
<feature type="transmembrane region" description="Helical" evidence="1">
    <location>
        <begin position="42"/>
        <end position="62"/>
    </location>
</feature>
<evidence type="ECO:0000256" key="1">
    <source>
        <dbReference type="SAM" id="Phobius"/>
    </source>
</evidence>
<gene>
    <name evidence="2" type="ORF">FXN65_11195</name>
</gene>
<dbReference type="KEGG" id="plal:FXN65_11195"/>
<keyword evidence="3" id="KW-1185">Reference proteome</keyword>
<keyword evidence="1" id="KW-1133">Transmembrane helix</keyword>
<dbReference type="Pfam" id="PF20398">
    <property type="entry name" value="DUF6691"/>
    <property type="match status" value="1"/>
</dbReference>
<accession>A0A5J6QLI1</accession>
<evidence type="ECO:0000313" key="3">
    <source>
        <dbReference type="Proteomes" id="UP000327179"/>
    </source>
</evidence>
<proteinExistence type="predicted"/>
<dbReference type="EMBL" id="CP043311">
    <property type="protein sequence ID" value="QEY62615.1"/>
    <property type="molecule type" value="Genomic_DNA"/>
</dbReference>